<dbReference type="InterPro" id="IPR027417">
    <property type="entry name" value="P-loop_NTPase"/>
</dbReference>
<keyword evidence="4" id="KW-1185">Reference proteome</keyword>
<dbReference type="SUPFAM" id="SSF52540">
    <property type="entry name" value="P-loop containing nucleoside triphosphate hydrolases"/>
    <property type="match status" value="2"/>
</dbReference>
<gene>
    <name evidence="3" type="ORF">SAMN06297387_13123</name>
</gene>
<dbReference type="Pfam" id="PF13604">
    <property type="entry name" value="AAA_30"/>
    <property type="match status" value="1"/>
</dbReference>
<dbReference type="EMBL" id="OCNE01000031">
    <property type="protein sequence ID" value="SOD67455.1"/>
    <property type="molecule type" value="Genomic_DNA"/>
</dbReference>
<dbReference type="Pfam" id="PF08751">
    <property type="entry name" value="TrwC"/>
    <property type="match status" value="1"/>
</dbReference>
<organism evidence="3 4">
    <name type="scientific">Streptomyces zhaozhouensis</name>
    <dbReference type="NCBI Taxonomy" id="1300267"/>
    <lineage>
        <taxon>Bacteria</taxon>
        <taxon>Bacillati</taxon>
        <taxon>Actinomycetota</taxon>
        <taxon>Actinomycetes</taxon>
        <taxon>Kitasatosporales</taxon>
        <taxon>Streptomycetaceae</taxon>
        <taxon>Streptomyces</taxon>
    </lineage>
</organism>
<protein>
    <submittedName>
        <fullName evidence="3">Conjugative relaxase domain-containing protein, TrwC/TraI family</fullName>
    </submittedName>
</protein>
<dbReference type="Proteomes" id="UP000219072">
    <property type="component" value="Unassembled WGS sequence"/>
</dbReference>
<accession>A0A286E950</accession>
<feature type="domain" description="TrwC relaxase" evidence="2">
    <location>
        <begin position="52"/>
        <end position="420"/>
    </location>
</feature>
<reference evidence="3 4" key="1">
    <citation type="submission" date="2017-09" db="EMBL/GenBank/DDBJ databases">
        <authorList>
            <person name="Ehlers B."/>
            <person name="Leendertz F.H."/>
        </authorList>
    </citation>
    <scope>NUCLEOTIDE SEQUENCE [LARGE SCALE GENOMIC DNA]</scope>
    <source>
        <strain evidence="3 4">CGMCC 4.7095</strain>
    </source>
</reference>
<evidence type="ECO:0000259" key="2">
    <source>
        <dbReference type="Pfam" id="PF08751"/>
    </source>
</evidence>
<name>A0A286E950_9ACTN</name>
<feature type="compositionally biased region" description="Basic and acidic residues" evidence="1">
    <location>
        <begin position="1298"/>
        <end position="1324"/>
    </location>
</feature>
<feature type="region of interest" description="Disordered" evidence="1">
    <location>
        <begin position="1298"/>
        <end position="1346"/>
    </location>
</feature>
<dbReference type="InterPro" id="IPR014862">
    <property type="entry name" value="TrwC"/>
</dbReference>
<dbReference type="NCBIfam" id="NF041492">
    <property type="entry name" value="MobF"/>
    <property type="match status" value="1"/>
</dbReference>
<evidence type="ECO:0000313" key="4">
    <source>
        <dbReference type="Proteomes" id="UP000219072"/>
    </source>
</evidence>
<dbReference type="SUPFAM" id="SSF55464">
    <property type="entry name" value="Origin of replication-binding domain, RBD-like"/>
    <property type="match status" value="1"/>
</dbReference>
<dbReference type="Gene3D" id="3.40.50.300">
    <property type="entry name" value="P-loop containing nucleotide triphosphate hydrolases"/>
    <property type="match status" value="2"/>
</dbReference>
<feature type="compositionally biased region" description="Basic and acidic residues" evidence="1">
    <location>
        <begin position="1337"/>
        <end position="1346"/>
    </location>
</feature>
<sequence>MGGAGVGWVTAIRAPEQVDYRLTAQCGCDAEHEELEPAGVDRQVDYRLAAGDLVWIGSGLSEVGITPGTPVDAAAARALMDGVHPGTGERLVTRKKAVDPRAKLPARPLLDAVTAACETVDATPEELLGERLAARVARAERGVVRDGEAHRIPIGDIERLAAAAGVDLAVVYEDQELADARANRGRRIDVGLRGVDVTLDLPKSISVAYALADPATAAAIEAAWMESVREAVGALEEWTAYGMTGHHGDGRRAERIGTSGLLGWTTVHRSARPVPVPAGGDPALREALAPGDPHLHVHVTLAHLARCEDGRWRTIAAGAEDLHRHARVVNELAEGRLRALLGERLGARFTRDPESGVWELAGISEELRETYSRRHHQVVAAAGESATPAQAKAAAARTAQSKPEVAPGDVRRAWRARGQAVVGDVDEVVAAALPGPPPPPAVGAGIDGGPRVPSPGEIAAQIWTDEEHGLVASRKTVSHPQVMAAVAAAVPALESREHLERLVDEVLAVPGHAVRLPDSSRAHESHPARYTHTSILGAETALQDAATAGVGAGLAQLTPDAAELAIETAEAAQGWTWSAQQRAVLARLLTTGHAVDAVIGVAGAGKTTLMNAARAGWAAAGLRVAGASTAAVAAANLAAEAGIISATVAAWTRAITGGAGLDDVDVLVVDEASMVDDRALAALATHATTTGTKLVLIGDPQQLQAVGVGGGFARAHELVGGLELSENRRQRDLVERAALADWRTGARTTALARLADHGHVHATTTATEALAGMVAAWDTARQEWADPHDLVDELLLLAPRRADVDALNAAAQARRRAAGELGPARTWALGRTAGGGHLTLAVGDLVRVTRNDYRSRQPGGGGGPDVLNGYRGIVREVDARRGARVEWRRRTPDGPTTEAAWIAPRQLAAGHLTLGYAMTAASAQGLTSEVALVYGAHADAHTLYPELTRARRASHLFLPLAEAEDAAAAARLGTPRTGEELLQRAVTAYGRTLARDTGDSMVTDEMVAAVSEAAPPMAMPADDAHEPTVRADEDQALRAAAARAISLPRSRTAPVGEQDQEEGMLPHWRRRPHGAMPTAHLPRAAATATEQADRADQLAAAATDRARTLATTAGTDQAPAAHQLAAATTQLQTLEALVDAAAAAARAADQHAHQAALYRARLEPITRRLTRRRSALLRQRGELREVADWLTHQITAADQHTAQARAAAADHDRQARAAARDLLDPLRPVGPLTPETVSALHGRLPVLREALEAADAQQVADHQQRAAHLRQVAAGHRATADALRREYDARRRLAVDDPARATVEDTQRRRAADDLARQRQEQLHRVQTRPPLQPPPQRRDGPSIGL</sequence>
<dbReference type="Gene3D" id="2.30.30.940">
    <property type="match status" value="1"/>
</dbReference>
<evidence type="ECO:0000256" key="1">
    <source>
        <dbReference type="SAM" id="MobiDB-lite"/>
    </source>
</evidence>
<evidence type="ECO:0000313" key="3">
    <source>
        <dbReference type="EMBL" id="SOD67455.1"/>
    </source>
</evidence>
<proteinExistence type="predicted"/>